<keyword evidence="2" id="KW-1185">Reference proteome</keyword>
<name>A0ABN7W4B2_GIGMA</name>
<organism evidence="1 2">
    <name type="scientific">Gigaspora margarita</name>
    <dbReference type="NCBI Taxonomy" id="4874"/>
    <lineage>
        <taxon>Eukaryota</taxon>
        <taxon>Fungi</taxon>
        <taxon>Fungi incertae sedis</taxon>
        <taxon>Mucoromycota</taxon>
        <taxon>Glomeromycotina</taxon>
        <taxon>Glomeromycetes</taxon>
        <taxon>Diversisporales</taxon>
        <taxon>Gigasporaceae</taxon>
        <taxon>Gigaspora</taxon>
    </lineage>
</organism>
<dbReference type="EMBL" id="CAJVQB010030318">
    <property type="protein sequence ID" value="CAG8815377.1"/>
    <property type="molecule type" value="Genomic_DNA"/>
</dbReference>
<accession>A0ABN7W4B2</accession>
<comment type="caution">
    <text evidence="1">The sequence shown here is derived from an EMBL/GenBank/DDBJ whole genome shotgun (WGS) entry which is preliminary data.</text>
</comment>
<gene>
    <name evidence="1" type="ORF">GMARGA_LOCUS26276</name>
</gene>
<sequence length="224" mass="27531">MKRSISYNKKSNKKSKKEEKVNPFSLVLKYINKRNNILNSLLICKEWKNILENHDFWKRKNEKFEFGSPELKARKYKTHYSIFLKNSKKLCGCHKELLTGDTLIRDIYFKIHILEEFCENRNEFYKVKPYNNFIFFVEKEIEKVIEIIKNEYYYRTDFFNIIIHNLYKIINKKDLYIERFGGFIKDFNHTILKFVDYDALKQEKEEEGLYDLLNPNYRKFIENY</sequence>
<evidence type="ECO:0000313" key="1">
    <source>
        <dbReference type="EMBL" id="CAG8815377.1"/>
    </source>
</evidence>
<evidence type="ECO:0000313" key="2">
    <source>
        <dbReference type="Proteomes" id="UP000789901"/>
    </source>
</evidence>
<proteinExistence type="predicted"/>
<protein>
    <submittedName>
        <fullName evidence="1">25421_t:CDS:1</fullName>
    </submittedName>
</protein>
<dbReference type="Proteomes" id="UP000789901">
    <property type="component" value="Unassembled WGS sequence"/>
</dbReference>
<reference evidence="1 2" key="1">
    <citation type="submission" date="2021-06" db="EMBL/GenBank/DDBJ databases">
        <authorList>
            <person name="Kallberg Y."/>
            <person name="Tangrot J."/>
            <person name="Rosling A."/>
        </authorList>
    </citation>
    <scope>NUCLEOTIDE SEQUENCE [LARGE SCALE GENOMIC DNA]</scope>
    <source>
        <strain evidence="1 2">120-4 pot B 10/14</strain>
    </source>
</reference>